<dbReference type="RefSeq" id="XP_067712829.1">
    <property type="nucleotide sequence ID" value="XM_067856728.1"/>
</dbReference>
<protein>
    <submittedName>
        <fullName evidence="1">Hybrid sensor histidine kinase/response regulator</fullName>
    </submittedName>
</protein>
<reference evidence="1 2" key="1">
    <citation type="submission" date="2021-06" db="EMBL/GenBank/DDBJ databases">
        <title>Genome sequence of Babesia caballi.</title>
        <authorList>
            <person name="Yamagishi J."/>
            <person name="Kidaka T."/>
            <person name="Ochi A."/>
        </authorList>
    </citation>
    <scope>NUCLEOTIDE SEQUENCE [LARGE SCALE GENOMIC DNA]</scope>
    <source>
        <strain evidence="1">USDA-D6B2</strain>
    </source>
</reference>
<comment type="caution">
    <text evidence="1">The sequence shown here is derived from an EMBL/GenBank/DDBJ whole genome shotgun (WGS) entry which is preliminary data.</text>
</comment>
<evidence type="ECO:0000313" key="1">
    <source>
        <dbReference type="EMBL" id="GIX60758.1"/>
    </source>
</evidence>
<dbReference type="GO" id="GO:0016301">
    <property type="term" value="F:kinase activity"/>
    <property type="evidence" value="ECO:0007669"/>
    <property type="project" value="UniProtKB-KW"/>
</dbReference>
<keyword evidence="1" id="KW-0808">Transferase</keyword>
<accession>A0AAV4LLR8</accession>
<proteinExistence type="predicted"/>
<dbReference type="AlphaFoldDB" id="A0AAV4LLR8"/>
<name>A0AAV4LLR8_BABCB</name>
<keyword evidence="2" id="KW-1185">Reference proteome</keyword>
<organism evidence="1 2">
    <name type="scientific">Babesia caballi</name>
    <dbReference type="NCBI Taxonomy" id="5871"/>
    <lineage>
        <taxon>Eukaryota</taxon>
        <taxon>Sar</taxon>
        <taxon>Alveolata</taxon>
        <taxon>Apicomplexa</taxon>
        <taxon>Aconoidasida</taxon>
        <taxon>Piroplasmida</taxon>
        <taxon>Babesiidae</taxon>
        <taxon>Babesia</taxon>
    </lineage>
</organism>
<dbReference type="EMBL" id="BPLF01000001">
    <property type="protein sequence ID" value="GIX60758.1"/>
    <property type="molecule type" value="Genomic_DNA"/>
</dbReference>
<gene>
    <name evidence="1" type="ORF">BcabD6B2_01930</name>
</gene>
<evidence type="ECO:0000313" key="2">
    <source>
        <dbReference type="Proteomes" id="UP001497744"/>
    </source>
</evidence>
<dbReference type="GeneID" id="94192241"/>
<sequence>MELTSTSKLPAALQNLDGFNSAVTEQNKVFFDFLMCFRKAASITTDSYPLSTLSLGASFHFHSKRSKTPSPGSTIRQMLYWLSGVAITPPLVDLLQQFKTVVSSDITVAVSGLTGAQQLRQQLHVVPPQRVDGFLRAIAAEGAAQEIAEAEGAERWEPREPNALQRVLH</sequence>
<keyword evidence="1" id="KW-0418">Kinase</keyword>
<dbReference type="Proteomes" id="UP001497744">
    <property type="component" value="Unassembled WGS sequence"/>
</dbReference>